<dbReference type="AlphaFoldDB" id="A0A0V8GJQ0"/>
<keyword evidence="6" id="KW-1185">Reference proteome</keyword>
<comment type="caution">
    <text evidence="1">The sequence shown here is derived from an EMBL/GenBank/DDBJ whole genome shotgun (WGS) entry which is preliminary data.</text>
</comment>
<dbReference type="Pfam" id="PF13743">
    <property type="entry name" value="Thioredoxin_5"/>
    <property type="match status" value="1"/>
</dbReference>
<evidence type="ECO:0000313" key="2">
    <source>
        <dbReference type="EMBL" id="KTR26336.1"/>
    </source>
</evidence>
<dbReference type="EMBL" id="LNQL01000001">
    <property type="protein sequence ID" value="KSU50482.1"/>
    <property type="molecule type" value="Genomic_DNA"/>
</dbReference>
<evidence type="ECO:0000313" key="5">
    <source>
        <dbReference type="Proteomes" id="UP000072605"/>
    </source>
</evidence>
<organism evidence="1 4">
    <name type="scientific">Exiguobacterium indicum</name>
    <dbReference type="NCBI Taxonomy" id="296995"/>
    <lineage>
        <taxon>Bacteria</taxon>
        <taxon>Bacillati</taxon>
        <taxon>Bacillota</taxon>
        <taxon>Bacilli</taxon>
        <taxon>Bacillales</taxon>
        <taxon>Bacillales Family XII. Incertae Sedis</taxon>
        <taxon>Exiguobacterium</taxon>
    </lineage>
</organism>
<dbReference type="Proteomes" id="UP000053797">
    <property type="component" value="Unassembled WGS sequence"/>
</dbReference>
<dbReference type="Proteomes" id="UP000072605">
    <property type="component" value="Unassembled WGS sequence"/>
</dbReference>
<evidence type="ECO:0000313" key="3">
    <source>
        <dbReference type="EMBL" id="MEI4461516.1"/>
    </source>
</evidence>
<dbReference type="Gene3D" id="3.40.30.10">
    <property type="entry name" value="Glutaredoxin"/>
    <property type="match status" value="1"/>
</dbReference>
<evidence type="ECO:0000313" key="1">
    <source>
        <dbReference type="EMBL" id="KSU50482.1"/>
    </source>
</evidence>
<proteinExistence type="predicted"/>
<reference evidence="3 6" key="3">
    <citation type="submission" date="2023-12" db="EMBL/GenBank/DDBJ databases">
        <authorList>
            <person name="Easwaran N."/>
            <person name="Lazarus H.P.S."/>
        </authorList>
    </citation>
    <scope>NUCLEOTIDE SEQUENCE [LARGE SCALE GENOMIC DNA]</scope>
    <source>
        <strain evidence="3 6">VIT-2023</strain>
    </source>
</reference>
<reference evidence="2 5" key="2">
    <citation type="journal article" date="2016" name="Front. Microbiol.">
        <title>Genomic Resource of Rice Seed Associated Bacteria.</title>
        <authorList>
            <person name="Midha S."/>
            <person name="Bansal K."/>
            <person name="Sharma S."/>
            <person name="Kumar N."/>
            <person name="Patil P.P."/>
            <person name="Chaudhry V."/>
            <person name="Patil P.B."/>
        </authorList>
    </citation>
    <scope>NUCLEOTIDE SEQUENCE [LARGE SCALE GENOMIC DNA]</scope>
    <source>
        <strain evidence="2 5">RSA11</strain>
    </source>
</reference>
<protein>
    <submittedName>
        <fullName evidence="3">DsbA family protein</fullName>
    </submittedName>
    <submittedName>
        <fullName evidence="1">Thioredoxin</fullName>
    </submittedName>
</protein>
<reference evidence="1 4" key="1">
    <citation type="journal article" date="2015" name="Int. J. Syst. Evol. Microbiol.">
        <title>Exiguobacterium enclense sp. nov., isolated from sediment.</title>
        <authorList>
            <person name="Dastager S.G."/>
            <person name="Mawlankar R."/>
            <person name="Sonalkar V.V."/>
            <person name="Thorat M.N."/>
            <person name="Mual P."/>
            <person name="Verma A."/>
            <person name="Krishnamurthi S."/>
            <person name="Tang S.K."/>
            <person name="Li W.J."/>
        </authorList>
    </citation>
    <scope>NUCLEOTIDE SEQUENCE [LARGE SCALE GENOMIC DNA]</scope>
    <source>
        <strain evidence="1 4">NIO-1109</strain>
    </source>
</reference>
<dbReference type="GeneID" id="90837303"/>
<sequence length="263" mass="30205">MEHSQCNGSYCSLDEPSIQQPTKPLEIYHFLDVTQTDGLRLIPVLKKLELEYGHLFRLRTIATIPCAPSRSACDMSPLVILKAIELQGKTFGMRFMRRLRMLHNVEGESAYSRPSLMRLAEALTEYGLDLEEFHRDVSSDTIQQMLEKETELVTDWDVRILPTLAFVGDEEAIKAEGPYEYLVYVSILSELLDHTIEKQPKPPLEQFLRRYETATTAEIAFIYDAPESQIEHELKKLVLQQKCASLSYCDGKVWRHLKDSAHA</sequence>
<dbReference type="RefSeq" id="WP_023468885.1">
    <property type="nucleotide sequence ID" value="NZ_FMYN01000001.1"/>
</dbReference>
<evidence type="ECO:0000313" key="6">
    <source>
        <dbReference type="Proteomes" id="UP001387110"/>
    </source>
</evidence>
<dbReference type="Proteomes" id="UP001387110">
    <property type="component" value="Unassembled WGS sequence"/>
</dbReference>
<accession>A0A0V8GJQ0</accession>
<dbReference type="InterPro" id="IPR036249">
    <property type="entry name" value="Thioredoxin-like_sf"/>
</dbReference>
<dbReference type="SUPFAM" id="SSF52833">
    <property type="entry name" value="Thioredoxin-like"/>
    <property type="match status" value="1"/>
</dbReference>
<dbReference type="EMBL" id="JBAWKY010000001">
    <property type="protein sequence ID" value="MEI4461516.1"/>
    <property type="molecule type" value="Genomic_DNA"/>
</dbReference>
<gene>
    <name evidence="1" type="ORF">AS033_03625</name>
    <name evidence="2" type="ORF">RSA11_11565</name>
    <name evidence="3" type="ORF">SZL87_03630</name>
</gene>
<evidence type="ECO:0000313" key="4">
    <source>
        <dbReference type="Proteomes" id="UP000053797"/>
    </source>
</evidence>
<dbReference type="OrthoDB" id="9813770at2"/>
<dbReference type="EMBL" id="LDQV01000025">
    <property type="protein sequence ID" value="KTR26336.1"/>
    <property type="molecule type" value="Genomic_DNA"/>
</dbReference>
<name>A0A0V8GJQ0_9BACL</name>